<dbReference type="CDD" id="cd07067">
    <property type="entry name" value="HP_PGM_like"/>
    <property type="match status" value="1"/>
</dbReference>
<dbReference type="SUPFAM" id="SSF53254">
    <property type="entry name" value="Phosphoglycerate mutase-like"/>
    <property type="match status" value="1"/>
</dbReference>
<dbReference type="InterPro" id="IPR013078">
    <property type="entry name" value="His_Pase_superF_clade-1"/>
</dbReference>
<dbReference type="AlphaFoldDB" id="A0A923T9C5"/>
<dbReference type="Pfam" id="PF00300">
    <property type="entry name" value="His_Phos_1"/>
    <property type="match status" value="1"/>
</dbReference>
<evidence type="ECO:0000313" key="2">
    <source>
        <dbReference type="Proteomes" id="UP000650081"/>
    </source>
</evidence>
<keyword evidence="2" id="KW-1185">Reference proteome</keyword>
<gene>
    <name evidence="1" type="ORF">H9S92_12135</name>
</gene>
<name>A0A923T9C5_9BACT</name>
<accession>A0A923T9C5</accession>
<evidence type="ECO:0000313" key="1">
    <source>
        <dbReference type="EMBL" id="MBC6994918.1"/>
    </source>
</evidence>
<dbReference type="SMART" id="SM00855">
    <property type="entry name" value="PGAM"/>
    <property type="match status" value="1"/>
</dbReference>
<dbReference type="InterPro" id="IPR029033">
    <property type="entry name" value="His_PPase_superfam"/>
</dbReference>
<reference evidence="1" key="1">
    <citation type="submission" date="2020-08" db="EMBL/GenBank/DDBJ databases">
        <title>Lewinella bacteria from marine environments.</title>
        <authorList>
            <person name="Zhong Y."/>
        </authorList>
    </citation>
    <scope>NUCLEOTIDE SEQUENCE</scope>
    <source>
        <strain evidence="1">KCTC 42187</strain>
    </source>
</reference>
<comment type="caution">
    <text evidence="1">The sequence shown here is derived from an EMBL/GenBank/DDBJ whole genome shotgun (WGS) entry which is preliminary data.</text>
</comment>
<organism evidence="1 2">
    <name type="scientific">Neolewinella lacunae</name>
    <dbReference type="NCBI Taxonomy" id="1517758"/>
    <lineage>
        <taxon>Bacteria</taxon>
        <taxon>Pseudomonadati</taxon>
        <taxon>Bacteroidota</taxon>
        <taxon>Saprospiria</taxon>
        <taxon>Saprospirales</taxon>
        <taxon>Lewinellaceae</taxon>
        <taxon>Neolewinella</taxon>
    </lineage>
</organism>
<dbReference type="EMBL" id="JACSIT010000113">
    <property type="protein sequence ID" value="MBC6994918.1"/>
    <property type="molecule type" value="Genomic_DNA"/>
</dbReference>
<dbReference type="Proteomes" id="UP000650081">
    <property type="component" value="Unassembled WGS sequence"/>
</dbReference>
<protein>
    <submittedName>
        <fullName evidence="1">Histidine phosphatase family protein</fullName>
    </submittedName>
</protein>
<sequence length="178" mass="19904">MPIHPRIFLGLLLLAATLLANCDSLRKKTVAELGAEEVSTFILVRHAEKEHGEFPGLTEEGLERARRLAYTLENTELDAVYSSKTKRTEMTAAPTATAKSLNIIPYDPGQLQDFAKDLKRLYRGKTVLVVGHSNTTPALANYLADTDEFPRFSELDYTNLYIVTLPRIGAPRVVKLRF</sequence>
<dbReference type="RefSeq" id="WP_187466980.1">
    <property type="nucleotide sequence ID" value="NZ_JACSIT010000113.1"/>
</dbReference>
<dbReference type="Gene3D" id="3.40.50.1240">
    <property type="entry name" value="Phosphoglycerate mutase-like"/>
    <property type="match status" value="1"/>
</dbReference>
<proteinExistence type="predicted"/>